<reference evidence="1" key="1">
    <citation type="journal article" date="2020" name="Stud. Mycol.">
        <title>101 Dothideomycetes genomes: a test case for predicting lifestyles and emergence of pathogens.</title>
        <authorList>
            <person name="Haridas S."/>
            <person name="Albert R."/>
            <person name="Binder M."/>
            <person name="Bloem J."/>
            <person name="Labutti K."/>
            <person name="Salamov A."/>
            <person name="Andreopoulos B."/>
            <person name="Baker S."/>
            <person name="Barry K."/>
            <person name="Bills G."/>
            <person name="Bluhm B."/>
            <person name="Cannon C."/>
            <person name="Castanera R."/>
            <person name="Culley D."/>
            <person name="Daum C."/>
            <person name="Ezra D."/>
            <person name="Gonzalez J."/>
            <person name="Henrissat B."/>
            <person name="Kuo A."/>
            <person name="Liang C."/>
            <person name="Lipzen A."/>
            <person name="Lutzoni F."/>
            <person name="Magnuson J."/>
            <person name="Mondo S."/>
            <person name="Nolan M."/>
            <person name="Ohm R."/>
            <person name="Pangilinan J."/>
            <person name="Park H.-J."/>
            <person name="Ramirez L."/>
            <person name="Alfaro M."/>
            <person name="Sun H."/>
            <person name="Tritt A."/>
            <person name="Yoshinaga Y."/>
            <person name="Zwiers L.-H."/>
            <person name="Turgeon B."/>
            <person name="Goodwin S."/>
            <person name="Spatafora J."/>
            <person name="Crous P."/>
            <person name="Grigoriev I."/>
        </authorList>
    </citation>
    <scope>NUCLEOTIDE SEQUENCE</scope>
    <source>
        <strain evidence="1">CBS 123094</strain>
    </source>
</reference>
<accession>A0A6A5W470</accession>
<organism evidence="1 2">
    <name type="scientific">Amniculicola lignicola CBS 123094</name>
    <dbReference type="NCBI Taxonomy" id="1392246"/>
    <lineage>
        <taxon>Eukaryota</taxon>
        <taxon>Fungi</taxon>
        <taxon>Dikarya</taxon>
        <taxon>Ascomycota</taxon>
        <taxon>Pezizomycotina</taxon>
        <taxon>Dothideomycetes</taxon>
        <taxon>Pleosporomycetidae</taxon>
        <taxon>Pleosporales</taxon>
        <taxon>Amniculicolaceae</taxon>
        <taxon>Amniculicola</taxon>
    </lineage>
</organism>
<gene>
    <name evidence="1" type="ORF">P154DRAFT_444837</name>
</gene>
<dbReference type="OrthoDB" id="3712212at2759"/>
<sequence>MDFSNDIFRAPSAVPRLSDDTMNHSNLVMACRFGWAAGPEDGTQPTTFATQSPPAQDPLVGFSHDSRTKRFAPCQGRLYHQLSCSHRVRTDIVEECGPNCLDPSTARSTLSFYCHECLENEAMEIWRKWKAELNGLYPPLSQMAKPQSDQWYQQYRQLEAKFANDRAAYKLELQNKTRPSNVCSALEASQEEKAFADELDSLSLAMASSNDNTIVSPNDATSIIQHQPHLDRNNIADDASEQLSWNLNTLALDRGSCGVEYSTNESNGISSTPIFKQEELWRKPRG</sequence>
<dbReference type="AlphaFoldDB" id="A0A6A5W470"/>
<dbReference type="EMBL" id="ML977634">
    <property type="protein sequence ID" value="KAF1995729.1"/>
    <property type="molecule type" value="Genomic_DNA"/>
</dbReference>
<evidence type="ECO:0000313" key="1">
    <source>
        <dbReference type="EMBL" id="KAF1995729.1"/>
    </source>
</evidence>
<proteinExistence type="predicted"/>
<evidence type="ECO:0000313" key="2">
    <source>
        <dbReference type="Proteomes" id="UP000799779"/>
    </source>
</evidence>
<protein>
    <submittedName>
        <fullName evidence="1">Uncharacterized protein</fullName>
    </submittedName>
</protein>
<dbReference type="Proteomes" id="UP000799779">
    <property type="component" value="Unassembled WGS sequence"/>
</dbReference>
<name>A0A6A5W470_9PLEO</name>
<keyword evidence="2" id="KW-1185">Reference proteome</keyword>